<evidence type="ECO:0000313" key="2">
    <source>
        <dbReference type="EMBL" id="PZT47126.1"/>
    </source>
</evidence>
<proteinExistence type="predicted"/>
<keyword evidence="1" id="KW-1133">Transmembrane helix</keyword>
<name>A0A2W6NIE6_9HELI</name>
<sequence>MLLMIYFNLIFITCIVTNYALFMVLIIAYKKYQLFANRRFIASIVYGGIASIVLGSLLGYFLYED</sequence>
<protein>
    <submittedName>
        <fullName evidence="2">Uncharacterized protein</fullName>
    </submittedName>
</protein>
<dbReference type="AlphaFoldDB" id="A0A2W6NIE6"/>
<accession>A0A2W6NIE6</accession>
<evidence type="ECO:0000256" key="1">
    <source>
        <dbReference type="SAM" id="Phobius"/>
    </source>
</evidence>
<feature type="transmembrane region" description="Helical" evidence="1">
    <location>
        <begin position="6"/>
        <end position="28"/>
    </location>
</feature>
<gene>
    <name evidence="2" type="ORF">B6S12_10740</name>
</gene>
<comment type="caution">
    <text evidence="2">The sequence shown here is derived from an EMBL/GenBank/DDBJ whole genome shotgun (WGS) entry which is preliminary data.</text>
</comment>
<feature type="transmembrane region" description="Helical" evidence="1">
    <location>
        <begin position="40"/>
        <end position="63"/>
    </location>
</feature>
<feature type="non-terminal residue" evidence="2">
    <location>
        <position position="65"/>
    </location>
</feature>
<reference evidence="2 3" key="1">
    <citation type="submission" date="2017-03" db="EMBL/GenBank/DDBJ databases">
        <title>Genomic and clinical evidence uncovers the enterohepatic species Helicobacter valdiviensis as a potential human intestinal pathogen.</title>
        <authorList>
            <person name="Fresia P."/>
            <person name="Jara R."/>
            <person name="Sierra R."/>
            <person name="Ferres I."/>
            <person name="Greif G."/>
            <person name="Iraola G."/>
            <person name="Collado L."/>
        </authorList>
    </citation>
    <scope>NUCLEOTIDE SEQUENCE [LARGE SCALE GENOMIC DNA]</scope>
    <source>
        <strain evidence="2 3">WBE14</strain>
    </source>
</reference>
<keyword evidence="1" id="KW-0812">Transmembrane</keyword>
<evidence type="ECO:0000313" key="3">
    <source>
        <dbReference type="Proteomes" id="UP000249746"/>
    </source>
</evidence>
<dbReference type="Proteomes" id="UP000249746">
    <property type="component" value="Unassembled WGS sequence"/>
</dbReference>
<organism evidence="2 3">
    <name type="scientific">Helicobacter valdiviensis</name>
    <dbReference type="NCBI Taxonomy" id="1458358"/>
    <lineage>
        <taxon>Bacteria</taxon>
        <taxon>Pseudomonadati</taxon>
        <taxon>Campylobacterota</taxon>
        <taxon>Epsilonproteobacteria</taxon>
        <taxon>Campylobacterales</taxon>
        <taxon>Helicobacteraceae</taxon>
        <taxon>Helicobacter</taxon>
    </lineage>
</organism>
<dbReference type="EMBL" id="NBIU01000116">
    <property type="protein sequence ID" value="PZT47126.1"/>
    <property type="molecule type" value="Genomic_DNA"/>
</dbReference>
<keyword evidence="1" id="KW-0472">Membrane</keyword>
<keyword evidence="3" id="KW-1185">Reference proteome</keyword>